<name>A0A1H9ASK7_9BACI</name>
<dbReference type="InterPro" id="IPR000182">
    <property type="entry name" value="GNAT_dom"/>
</dbReference>
<dbReference type="EMBL" id="FOEL01000002">
    <property type="protein sequence ID" value="SEP79754.1"/>
    <property type="molecule type" value="Genomic_DNA"/>
</dbReference>
<dbReference type="Proteomes" id="UP000199410">
    <property type="component" value="Unassembled WGS sequence"/>
</dbReference>
<dbReference type="AlphaFoldDB" id="A0A1H9ASK7"/>
<proteinExistence type="predicted"/>
<dbReference type="InterPro" id="IPR016181">
    <property type="entry name" value="Acyl_CoA_acyltransferase"/>
</dbReference>
<reference evidence="2 3" key="1">
    <citation type="submission" date="2016-10" db="EMBL/GenBank/DDBJ databases">
        <authorList>
            <person name="Varghese N."/>
            <person name="Submissions S."/>
        </authorList>
    </citation>
    <scope>NUCLEOTIDE SEQUENCE [LARGE SCALE GENOMIC DNA]</scope>
    <source>
        <strain evidence="2 3">TC-13</strain>
    </source>
</reference>
<evidence type="ECO:0000313" key="2">
    <source>
        <dbReference type="EMBL" id="SEP79754.1"/>
    </source>
</evidence>
<dbReference type="SUPFAM" id="SSF55729">
    <property type="entry name" value="Acyl-CoA N-acyltransferases (Nat)"/>
    <property type="match status" value="1"/>
</dbReference>
<dbReference type="GO" id="GO:0016747">
    <property type="term" value="F:acyltransferase activity, transferring groups other than amino-acyl groups"/>
    <property type="evidence" value="ECO:0007669"/>
    <property type="project" value="InterPro"/>
</dbReference>
<protein>
    <submittedName>
        <fullName evidence="2">Protein N-acetyltransferase, RimJ/RimL family</fullName>
    </submittedName>
</protein>
<keyword evidence="2" id="KW-0808">Transferase</keyword>
<dbReference type="Pfam" id="PF13302">
    <property type="entry name" value="Acetyltransf_3"/>
    <property type="match status" value="1"/>
</dbReference>
<organism evidence="2 3">
    <name type="scientific">Lysinibacillus fusiformis</name>
    <dbReference type="NCBI Taxonomy" id="28031"/>
    <lineage>
        <taxon>Bacteria</taxon>
        <taxon>Bacillati</taxon>
        <taxon>Bacillota</taxon>
        <taxon>Bacilli</taxon>
        <taxon>Bacillales</taxon>
        <taxon>Bacillaceae</taxon>
        <taxon>Lysinibacillus</taxon>
    </lineage>
</organism>
<accession>A0A1H9ASK7</accession>
<dbReference type="RefSeq" id="WP_008174882.1">
    <property type="nucleotide sequence ID" value="NZ_BJOM01000016.1"/>
</dbReference>
<dbReference type="PANTHER" id="PTHR43415:SF3">
    <property type="entry name" value="GNAT-FAMILY ACETYLTRANSFERASE"/>
    <property type="match status" value="1"/>
</dbReference>
<evidence type="ECO:0000313" key="3">
    <source>
        <dbReference type="Proteomes" id="UP000199410"/>
    </source>
</evidence>
<dbReference type="PANTHER" id="PTHR43415">
    <property type="entry name" value="SPERMIDINE N(1)-ACETYLTRANSFERASE"/>
    <property type="match status" value="1"/>
</dbReference>
<dbReference type="PROSITE" id="PS51186">
    <property type="entry name" value="GNAT"/>
    <property type="match status" value="1"/>
</dbReference>
<evidence type="ECO:0000259" key="1">
    <source>
        <dbReference type="PROSITE" id="PS51186"/>
    </source>
</evidence>
<feature type="domain" description="N-acetyltransferase" evidence="1">
    <location>
        <begin position="14"/>
        <end position="169"/>
    </location>
</feature>
<comment type="caution">
    <text evidence="2">The sequence shown here is derived from an EMBL/GenBank/DDBJ whole genome shotgun (WGS) entry which is preliminary data.</text>
</comment>
<dbReference type="Gene3D" id="3.40.630.30">
    <property type="match status" value="1"/>
</dbReference>
<sequence length="184" mass="20988">MDHYLKTFLTGQSITLQQMAPADLESFVAIESETKTLLLANDEIPFPQTMEDHSAFFHSISGKKDEFFFGIYEKATHQLIGSCGVFAVNWQNSTCSVGISIGQQWQGKGYGTDAMKTLIEFIFQYMAIQKIKLQVFSFNPAAIRSYEKCGFTKEGHLRNEIFRFGTFHDLIVFGLLRSEWNQVK</sequence>
<gene>
    <name evidence="2" type="ORF">SAMN02787113_00596</name>
</gene>